<evidence type="ECO:0000313" key="2">
    <source>
        <dbReference type="Proteomes" id="UP001642464"/>
    </source>
</evidence>
<proteinExistence type="predicted"/>
<sequence length="68" mass="7138">MAELQESNAAMASGEETAALIAEKVALKETGQIEIEALRLDWELLGVLYPPATTSLGAGACEGMVSTW</sequence>
<evidence type="ECO:0000313" key="1">
    <source>
        <dbReference type="EMBL" id="CAK9011105.1"/>
    </source>
</evidence>
<name>A0ABP0J9W6_9DINO</name>
<comment type="caution">
    <text evidence="1">The sequence shown here is derived from an EMBL/GenBank/DDBJ whole genome shotgun (WGS) entry which is preliminary data.</text>
</comment>
<protein>
    <submittedName>
        <fullName evidence="1">Uncharacterized protein</fullName>
    </submittedName>
</protein>
<dbReference type="Proteomes" id="UP001642464">
    <property type="component" value="Unassembled WGS sequence"/>
</dbReference>
<reference evidence="1 2" key="1">
    <citation type="submission" date="2024-02" db="EMBL/GenBank/DDBJ databases">
        <authorList>
            <person name="Chen Y."/>
            <person name="Shah S."/>
            <person name="Dougan E. K."/>
            <person name="Thang M."/>
            <person name="Chan C."/>
        </authorList>
    </citation>
    <scope>NUCLEOTIDE SEQUENCE [LARGE SCALE GENOMIC DNA]</scope>
</reference>
<dbReference type="EMBL" id="CAXAMM010006458">
    <property type="protein sequence ID" value="CAK9011105.1"/>
    <property type="molecule type" value="Genomic_DNA"/>
</dbReference>
<gene>
    <name evidence="1" type="ORF">SCF082_LOCUS10951</name>
</gene>
<keyword evidence="2" id="KW-1185">Reference proteome</keyword>
<accession>A0ABP0J9W6</accession>
<organism evidence="1 2">
    <name type="scientific">Durusdinium trenchii</name>
    <dbReference type="NCBI Taxonomy" id="1381693"/>
    <lineage>
        <taxon>Eukaryota</taxon>
        <taxon>Sar</taxon>
        <taxon>Alveolata</taxon>
        <taxon>Dinophyceae</taxon>
        <taxon>Suessiales</taxon>
        <taxon>Symbiodiniaceae</taxon>
        <taxon>Durusdinium</taxon>
    </lineage>
</organism>